<organism evidence="1 2">
    <name type="scientific">Absicoccus intestinalis</name>
    <dbReference type="NCBI Taxonomy" id="2926319"/>
    <lineage>
        <taxon>Bacteria</taxon>
        <taxon>Bacillati</taxon>
        <taxon>Bacillota</taxon>
        <taxon>Erysipelotrichia</taxon>
        <taxon>Erysipelotrichales</taxon>
        <taxon>Erysipelotrichaceae</taxon>
        <taxon>Absicoccus</taxon>
    </lineage>
</organism>
<gene>
    <name evidence="1" type="ORF">MOZ64_07920</name>
</gene>
<sequence length="106" mass="12140">MKKMVLNAPQRSVIALHNHASSSVPSMADIKSARKYKYGLIICHNGRIFKYTVSPDFNSRVSDDCDFLFANLEKYLYDASGKDMTILINEKLYMLKKKGIDFEVLK</sequence>
<evidence type="ECO:0000313" key="1">
    <source>
        <dbReference type="EMBL" id="MDX8417767.1"/>
    </source>
</evidence>
<keyword evidence="2" id="KW-1185">Reference proteome</keyword>
<reference evidence="1 2" key="1">
    <citation type="submission" date="2022-03" db="EMBL/GenBank/DDBJ databases">
        <title>Novel taxa within the pig intestine.</title>
        <authorList>
            <person name="Wylensek D."/>
            <person name="Bishof K."/>
            <person name="Afrizal A."/>
            <person name="Clavel T."/>
        </authorList>
    </citation>
    <scope>NUCLEOTIDE SEQUENCE [LARGE SCALE GENOMIC DNA]</scope>
    <source>
        <strain evidence="1 2">Cla-KB-P134</strain>
    </source>
</reference>
<evidence type="ECO:0000313" key="2">
    <source>
        <dbReference type="Proteomes" id="UP001285244"/>
    </source>
</evidence>
<proteinExistence type="predicted"/>
<comment type="caution">
    <text evidence="1">The sequence shown here is derived from an EMBL/GenBank/DDBJ whole genome shotgun (WGS) entry which is preliminary data.</text>
</comment>
<evidence type="ECO:0008006" key="3">
    <source>
        <dbReference type="Google" id="ProtNLM"/>
    </source>
</evidence>
<dbReference type="RefSeq" id="WP_320326043.1">
    <property type="nucleotide sequence ID" value="NZ_JALBUS010000012.1"/>
</dbReference>
<accession>A0ABU4WMH1</accession>
<protein>
    <recommendedName>
        <fullName evidence="3">RadC-like JAB domain-containing protein</fullName>
    </recommendedName>
</protein>
<dbReference type="EMBL" id="JALBUS010000012">
    <property type="protein sequence ID" value="MDX8417767.1"/>
    <property type="molecule type" value="Genomic_DNA"/>
</dbReference>
<name>A0ABU4WMH1_9FIRM</name>
<dbReference type="Proteomes" id="UP001285244">
    <property type="component" value="Unassembled WGS sequence"/>
</dbReference>